<name>A0A3M2L2J8_9NOCA</name>
<proteinExistence type="predicted"/>
<accession>A0A3M2L2J8</accession>
<reference evidence="3 4" key="1">
    <citation type="submission" date="2018-10" db="EMBL/GenBank/DDBJ databases">
        <title>Isolation from cow dung.</title>
        <authorList>
            <person name="Ling L."/>
        </authorList>
    </citation>
    <scope>NUCLEOTIDE SEQUENCE [LARGE SCALE GENOMIC DNA]</scope>
    <source>
        <strain evidence="3 4">NEAU-LL90</strain>
    </source>
</reference>
<dbReference type="RefSeq" id="WP_122190118.1">
    <property type="nucleotide sequence ID" value="NZ_RFFH01000011.1"/>
</dbReference>
<feature type="domain" description="Mce/MlaD" evidence="2">
    <location>
        <begin position="51"/>
        <end position="121"/>
    </location>
</feature>
<feature type="region of interest" description="Disordered" evidence="1">
    <location>
        <begin position="347"/>
        <end position="390"/>
    </location>
</feature>
<gene>
    <name evidence="3" type="ORF">EBN03_22650</name>
</gene>
<feature type="compositionally biased region" description="Polar residues" evidence="1">
    <location>
        <begin position="380"/>
        <end position="390"/>
    </location>
</feature>
<organism evidence="3 4">
    <name type="scientific">Nocardia stercoris</name>
    <dbReference type="NCBI Taxonomy" id="2483361"/>
    <lineage>
        <taxon>Bacteria</taxon>
        <taxon>Bacillati</taxon>
        <taxon>Actinomycetota</taxon>
        <taxon>Actinomycetes</taxon>
        <taxon>Mycobacteriales</taxon>
        <taxon>Nocardiaceae</taxon>
        <taxon>Nocardia</taxon>
    </lineage>
</organism>
<sequence length="390" mass="39705">MPVYALPGTAIGPRGSRILGTCAIVLAVAAGAGWKAMPHSAPADRIDIALVVDHVGEGIAAGTDVRLDGVRVGTVSAVDLAARGTRRIELALRRSQLFGLTDAVTADYAPGNLFGISTLDLHANPGGTELREGTAVDLTGAAANRVADATLSALLTSTGKLTDDVLTPQLTEVLRQVSHDVTAFTPLLQAIGATVRAAVETQQLPPSYLLDRFGSALTGLPSILTGGLTILKSDYENKYLASPDHIRDYGGLWVGVQDQLLPVLKQLLDAAQPEFGDLVPVAAAPLRQVAAAVSTPQRSAGQLSELLDRVGRSFHDTPDGPVVDADVNLDVVPGLAGPLAALLGSAPGPALGTQPEAATGTQPGAAAGAQPEAATGTQPAAGSQPQAGER</sequence>
<dbReference type="OrthoDB" id="4367361at2"/>
<evidence type="ECO:0000313" key="3">
    <source>
        <dbReference type="EMBL" id="RMI30045.1"/>
    </source>
</evidence>
<evidence type="ECO:0000313" key="4">
    <source>
        <dbReference type="Proteomes" id="UP000279275"/>
    </source>
</evidence>
<dbReference type="EMBL" id="RFFH01000011">
    <property type="protein sequence ID" value="RMI30045.1"/>
    <property type="molecule type" value="Genomic_DNA"/>
</dbReference>
<dbReference type="Pfam" id="PF02470">
    <property type="entry name" value="MlaD"/>
    <property type="match status" value="1"/>
</dbReference>
<feature type="compositionally biased region" description="Low complexity" evidence="1">
    <location>
        <begin position="347"/>
        <end position="378"/>
    </location>
</feature>
<protein>
    <submittedName>
        <fullName evidence="3">MCE family protein</fullName>
    </submittedName>
</protein>
<dbReference type="Proteomes" id="UP000279275">
    <property type="component" value="Unassembled WGS sequence"/>
</dbReference>
<dbReference type="InterPro" id="IPR003399">
    <property type="entry name" value="Mce/MlaD"/>
</dbReference>
<dbReference type="AlphaFoldDB" id="A0A3M2L2J8"/>
<evidence type="ECO:0000256" key="1">
    <source>
        <dbReference type="SAM" id="MobiDB-lite"/>
    </source>
</evidence>
<comment type="caution">
    <text evidence="3">The sequence shown here is derived from an EMBL/GenBank/DDBJ whole genome shotgun (WGS) entry which is preliminary data.</text>
</comment>
<keyword evidence="4" id="KW-1185">Reference proteome</keyword>
<evidence type="ECO:0000259" key="2">
    <source>
        <dbReference type="Pfam" id="PF02470"/>
    </source>
</evidence>